<evidence type="ECO:0000313" key="2">
    <source>
        <dbReference type="Proteomes" id="UP000324222"/>
    </source>
</evidence>
<protein>
    <submittedName>
        <fullName evidence="1">Uncharacterized protein</fullName>
    </submittedName>
</protein>
<gene>
    <name evidence="1" type="ORF">E2C01_005076</name>
</gene>
<keyword evidence="2" id="KW-1185">Reference proteome</keyword>
<reference evidence="1 2" key="1">
    <citation type="submission" date="2019-05" db="EMBL/GenBank/DDBJ databases">
        <title>Another draft genome of Portunus trituberculatus and its Hox gene families provides insights of decapod evolution.</title>
        <authorList>
            <person name="Jeong J.-H."/>
            <person name="Song I."/>
            <person name="Kim S."/>
            <person name="Choi T."/>
            <person name="Kim D."/>
            <person name="Ryu S."/>
            <person name="Kim W."/>
        </authorList>
    </citation>
    <scope>NUCLEOTIDE SEQUENCE [LARGE SCALE GENOMIC DNA]</scope>
    <source>
        <tissue evidence="1">Muscle</tissue>
    </source>
</reference>
<evidence type="ECO:0000313" key="1">
    <source>
        <dbReference type="EMBL" id="MPC12386.1"/>
    </source>
</evidence>
<comment type="caution">
    <text evidence="1">The sequence shown here is derived from an EMBL/GenBank/DDBJ whole genome shotgun (WGS) entry which is preliminary data.</text>
</comment>
<sequence length="78" mass="8360">MREEAGSPTVLFLGLVFPRPHGQAATPVTSPAAFTFIRRNYIPEKCAPAAERLTKNSFPAAGQSFSSVVAENIHQSTS</sequence>
<organism evidence="1 2">
    <name type="scientific">Portunus trituberculatus</name>
    <name type="common">Swimming crab</name>
    <name type="synonym">Neptunus trituberculatus</name>
    <dbReference type="NCBI Taxonomy" id="210409"/>
    <lineage>
        <taxon>Eukaryota</taxon>
        <taxon>Metazoa</taxon>
        <taxon>Ecdysozoa</taxon>
        <taxon>Arthropoda</taxon>
        <taxon>Crustacea</taxon>
        <taxon>Multicrustacea</taxon>
        <taxon>Malacostraca</taxon>
        <taxon>Eumalacostraca</taxon>
        <taxon>Eucarida</taxon>
        <taxon>Decapoda</taxon>
        <taxon>Pleocyemata</taxon>
        <taxon>Brachyura</taxon>
        <taxon>Eubrachyura</taxon>
        <taxon>Portunoidea</taxon>
        <taxon>Portunidae</taxon>
        <taxon>Portuninae</taxon>
        <taxon>Portunus</taxon>
    </lineage>
</organism>
<dbReference type="Proteomes" id="UP000324222">
    <property type="component" value="Unassembled WGS sequence"/>
</dbReference>
<accession>A0A5B7CVN3</accession>
<dbReference type="AlphaFoldDB" id="A0A5B7CVN3"/>
<name>A0A5B7CVN3_PORTR</name>
<proteinExistence type="predicted"/>
<dbReference type="EMBL" id="VSRR010000214">
    <property type="protein sequence ID" value="MPC12386.1"/>
    <property type="molecule type" value="Genomic_DNA"/>
</dbReference>